<dbReference type="CDD" id="cd00077">
    <property type="entry name" value="HDc"/>
    <property type="match status" value="1"/>
</dbReference>
<reference evidence="3 7" key="3">
    <citation type="submission" date="2018-10" db="EMBL/GenBank/DDBJ databases">
        <title>Cultivation of a novel Methanohalophilus strain from Kebrit Deep of the Red Sea and a genomic comparison of members of the genus Methanohalophilus.</title>
        <authorList>
            <person name="Guan Y."/>
            <person name="Ngugi D.K."/>
            <person name="Stingl U."/>
        </authorList>
    </citation>
    <scope>NUCLEOTIDE SEQUENCE [LARGE SCALE GENOMIC DNA]</scope>
    <source>
        <strain evidence="3 7">DSM 3094</strain>
    </source>
</reference>
<gene>
    <name evidence="2" type="ORF">BHR79_07625</name>
    <name evidence="3" type="ORF">EFE40_02595</name>
    <name evidence="4" type="ORF">SAMN04515625_0981</name>
</gene>
<dbReference type="EMBL" id="RJJG01000003">
    <property type="protein sequence ID" value="RNI09570.1"/>
    <property type="molecule type" value="Genomic_DNA"/>
</dbReference>
<evidence type="ECO:0000313" key="5">
    <source>
        <dbReference type="Proteomes" id="UP000186879"/>
    </source>
</evidence>
<dbReference type="PANTHER" id="PTHR38659">
    <property type="entry name" value="METAL-DEPENDENT PHOSPHOHYDROLASE"/>
    <property type="match status" value="1"/>
</dbReference>
<dbReference type="KEGG" id="mhaz:BHR79_07625"/>
<reference evidence="2 5" key="1">
    <citation type="submission" date="2016-10" db="EMBL/GenBank/DDBJ databases">
        <title>Methanohalophilus halophilus.</title>
        <authorList>
            <person name="L'haridon S."/>
        </authorList>
    </citation>
    <scope>NUCLEOTIDE SEQUENCE [LARGE SCALE GENOMIC DNA]</scope>
    <source>
        <strain evidence="2 5">Z-7982</strain>
    </source>
</reference>
<keyword evidence="5" id="KW-1185">Reference proteome</keyword>
<name>A0A1L3Q3B7_9EURY</name>
<dbReference type="SUPFAM" id="SSF109604">
    <property type="entry name" value="HD-domain/PDEase-like"/>
    <property type="match status" value="1"/>
</dbReference>
<evidence type="ECO:0000313" key="4">
    <source>
        <dbReference type="EMBL" id="SDW47654.1"/>
    </source>
</evidence>
<reference evidence="4 6" key="2">
    <citation type="submission" date="2016-10" db="EMBL/GenBank/DDBJ databases">
        <authorList>
            <person name="de Groot N.N."/>
        </authorList>
    </citation>
    <scope>NUCLEOTIDE SEQUENCE [LARGE SCALE GENOMIC DNA]</scope>
    <source>
        <strain evidence="4 6">Z-7982</strain>
    </source>
</reference>
<dbReference type="NCBIfam" id="TIGR00277">
    <property type="entry name" value="HDIG"/>
    <property type="match status" value="1"/>
</dbReference>
<dbReference type="InterPro" id="IPR006675">
    <property type="entry name" value="HDIG_dom"/>
</dbReference>
<protein>
    <submittedName>
        <fullName evidence="2">TIGR00295 family protein</fullName>
    </submittedName>
</protein>
<dbReference type="Proteomes" id="UP000267921">
    <property type="component" value="Unassembled WGS sequence"/>
</dbReference>
<evidence type="ECO:0000259" key="1">
    <source>
        <dbReference type="PROSITE" id="PS51831"/>
    </source>
</evidence>
<dbReference type="Proteomes" id="UP000186879">
    <property type="component" value="Chromosome"/>
</dbReference>
<dbReference type="InterPro" id="IPR004454">
    <property type="entry name" value="HD-related"/>
</dbReference>
<dbReference type="InterPro" id="IPR006674">
    <property type="entry name" value="HD_domain"/>
</dbReference>
<dbReference type="GeneID" id="30583628"/>
<evidence type="ECO:0000313" key="3">
    <source>
        <dbReference type="EMBL" id="RNI09570.1"/>
    </source>
</evidence>
<organism evidence="2 5">
    <name type="scientific">Methanohalophilus halophilus</name>
    <dbReference type="NCBI Taxonomy" id="2177"/>
    <lineage>
        <taxon>Archaea</taxon>
        <taxon>Methanobacteriati</taxon>
        <taxon>Methanobacteriota</taxon>
        <taxon>Stenosarchaea group</taxon>
        <taxon>Methanomicrobia</taxon>
        <taxon>Methanosarcinales</taxon>
        <taxon>Methanosarcinaceae</taxon>
        <taxon>Methanohalophilus</taxon>
    </lineage>
</organism>
<dbReference type="EMBL" id="CP017921">
    <property type="protein sequence ID" value="APH39358.1"/>
    <property type="molecule type" value="Genomic_DNA"/>
</dbReference>
<dbReference type="Gene3D" id="1.10.3210.10">
    <property type="entry name" value="Hypothetical protein af1432"/>
    <property type="match status" value="1"/>
</dbReference>
<evidence type="ECO:0000313" key="6">
    <source>
        <dbReference type="Proteomes" id="UP000198669"/>
    </source>
</evidence>
<evidence type="ECO:0000313" key="7">
    <source>
        <dbReference type="Proteomes" id="UP000267921"/>
    </source>
</evidence>
<dbReference type="NCBIfam" id="TIGR00295">
    <property type="entry name" value="TIGR00295 family protein"/>
    <property type="match status" value="1"/>
</dbReference>
<dbReference type="Pfam" id="PF01966">
    <property type="entry name" value="HD"/>
    <property type="match status" value="1"/>
</dbReference>
<dbReference type="STRING" id="2177.BHR79_07625"/>
<sequence length="170" mass="18892">MISYRDAILLLKNEGCSEKVIQHCIEVSRASEEIAVRLQKRGYDVDIELVRIGGLLHDIGRGTTHGIMHADAGSRRATELGLDEKLIDIIKNHIGAGIPEDEAKEMGLPPQDYIPLSMEEKVVAHADNLVKGTKRISTEERINRMKKKGVGKEAIERVHALAEELGIRQL</sequence>
<dbReference type="InterPro" id="IPR003607">
    <property type="entry name" value="HD/PDEase_dom"/>
</dbReference>
<dbReference type="Proteomes" id="UP000198669">
    <property type="component" value="Unassembled WGS sequence"/>
</dbReference>
<dbReference type="SMART" id="SM00471">
    <property type="entry name" value="HDc"/>
    <property type="match status" value="1"/>
</dbReference>
<evidence type="ECO:0000313" key="2">
    <source>
        <dbReference type="EMBL" id="APH39358.1"/>
    </source>
</evidence>
<dbReference type="PROSITE" id="PS51831">
    <property type="entry name" value="HD"/>
    <property type="match status" value="1"/>
</dbReference>
<dbReference type="AlphaFoldDB" id="A0A1L3Q3B7"/>
<feature type="domain" description="HD" evidence="1">
    <location>
        <begin position="20"/>
        <end position="132"/>
    </location>
</feature>
<dbReference type="EMBL" id="FNMU01000003">
    <property type="protein sequence ID" value="SDW47654.1"/>
    <property type="molecule type" value="Genomic_DNA"/>
</dbReference>
<dbReference type="RefSeq" id="WP_072561788.1">
    <property type="nucleotide sequence ID" value="NZ_CP017921.1"/>
</dbReference>
<proteinExistence type="predicted"/>
<dbReference type="OrthoDB" id="52832at2157"/>
<dbReference type="PANTHER" id="PTHR38659:SF2">
    <property type="entry name" value="HDIG DOMAIN PROTEIN"/>
    <property type="match status" value="1"/>
</dbReference>
<accession>A0A1L3Q3B7</accession>